<evidence type="ECO:0000313" key="2">
    <source>
        <dbReference type="Proteomes" id="UP000660862"/>
    </source>
</evidence>
<dbReference type="Pfam" id="PF05960">
    <property type="entry name" value="DUF885"/>
    <property type="match status" value="1"/>
</dbReference>
<dbReference type="AlphaFoldDB" id="A0A917HEB3"/>
<organism evidence="1 2">
    <name type="scientific">Parapedobacter pyrenivorans</name>
    <dbReference type="NCBI Taxonomy" id="1305674"/>
    <lineage>
        <taxon>Bacteria</taxon>
        <taxon>Pseudomonadati</taxon>
        <taxon>Bacteroidota</taxon>
        <taxon>Sphingobacteriia</taxon>
        <taxon>Sphingobacteriales</taxon>
        <taxon>Sphingobacteriaceae</taxon>
        <taxon>Parapedobacter</taxon>
    </lineage>
</organism>
<dbReference type="InterPro" id="IPR010281">
    <property type="entry name" value="DUF885"/>
</dbReference>
<comment type="caution">
    <text evidence="1">The sequence shown here is derived from an EMBL/GenBank/DDBJ whole genome shotgun (WGS) entry which is preliminary data.</text>
</comment>
<dbReference type="PANTHER" id="PTHR33361">
    <property type="entry name" value="GLR0591 PROTEIN"/>
    <property type="match status" value="1"/>
</dbReference>
<dbReference type="RefSeq" id="WP_188504362.1">
    <property type="nucleotide sequence ID" value="NZ_BMER01000001.1"/>
</dbReference>
<sequence>MTHIVKIKGIIALILFVISTLPSSAQQELSAVPCQEVPHLIQQFTADRRAVNRFYTVGMSPERRERLILLYNDYLTALDGLDFNVLNQECKVDYLLFRRNLNEYIRFAKKEEEEFKKVVTWFPFADSVYALEKKRRRGASIDAKRVAIYWNNLAKEVRQLNERFVESDAQFTTGEILTAKQTIAGFQTALTSVFEFYNGYDPSFTWWAERPYKQLDSTLSRFATQFESKLPPADQNGIISREPVGRDELVKLFTYEMIPYTPEEIYEIAQKEMAWCDQELIKASRELGFGDDWRKANEYVKEQYVDPGKQPETILRLYNESIDFIKSNDLITIPPLAEETWGMIMMTPQRQRYTAFFTGGWEISISYPTNTMDIDQRLMSMRGNNPHFSRATVHHELIPGHNLQFFMRDRYRTYRSEFSTPFWMEGWALYWELLLWDKKFPQTPEDRIGMLFWRRHRCARIIFSLNFHLGKWTPQQCIDYLVDEVGHERENAISEIRGPLSAGTRGAPLYQIAYLLGGIQMMHMKKELVDGGQLSYRDFHDGIIKLNAMPMEMIRAVLTGRPLTKEYKTQWRFYDDNDLKIIK</sequence>
<dbReference type="SUPFAM" id="SSF55486">
    <property type="entry name" value="Metalloproteases ('zincins'), catalytic domain"/>
    <property type="match status" value="1"/>
</dbReference>
<dbReference type="EMBL" id="BMER01000001">
    <property type="protein sequence ID" value="GGG76322.1"/>
    <property type="molecule type" value="Genomic_DNA"/>
</dbReference>
<dbReference type="Proteomes" id="UP000660862">
    <property type="component" value="Unassembled WGS sequence"/>
</dbReference>
<gene>
    <name evidence="1" type="ORF">GCM10007415_05120</name>
</gene>
<reference evidence="1" key="1">
    <citation type="journal article" date="2014" name="Int. J. Syst. Evol. Microbiol.">
        <title>Complete genome sequence of Corynebacterium casei LMG S-19264T (=DSM 44701T), isolated from a smear-ripened cheese.</title>
        <authorList>
            <consortium name="US DOE Joint Genome Institute (JGI-PGF)"/>
            <person name="Walter F."/>
            <person name="Albersmeier A."/>
            <person name="Kalinowski J."/>
            <person name="Ruckert C."/>
        </authorList>
    </citation>
    <scope>NUCLEOTIDE SEQUENCE</scope>
    <source>
        <strain evidence="1">CGMCC 1.12195</strain>
    </source>
</reference>
<accession>A0A917HEB3</accession>
<evidence type="ECO:0000313" key="1">
    <source>
        <dbReference type="EMBL" id="GGG76322.1"/>
    </source>
</evidence>
<protein>
    <submittedName>
        <fullName evidence="1">X-Pro dipeptidyl-peptidase</fullName>
    </submittedName>
</protein>
<keyword evidence="2" id="KW-1185">Reference proteome</keyword>
<dbReference type="PANTHER" id="PTHR33361:SF2">
    <property type="entry name" value="DUF885 DOMAIN-CONTAINING PROTEIN"/>
    <property type="match status" value="1"/>
</dbReference>
<name>A0A917HEB3_9SPHI</name>
<reference evidence="1" key="2">
    <citation type="submission" date="2020-09" db="EMBL/GenBank/DDBJ databases">
        <authorList>
            <person name="Sun Q."/>
            <person name="Zhou Y."/>
        </authorList>
    </citation>
    <scope>NUCLEOTIDE SEQUENCE</scope>
    <source>
        <strain evidence="1">CGMCC 1.12195</strain>
    </source>
</reference>
<proteinExistence type="predicted"/>